<dbReference type="GO" id="GO:0004337">
    <property type="term" value="F:(2E,6E)-farnesyl diphosphate synthase activity"/>
    <property type="evidence" value="ECO:0007669"/>
    <property type="project" value="UniProtKB-EC"/>
</dbReference>
<dbReference type="NCBIfam" id="NF045485">
    <property type="entry name" value="FPPsyn"/>
    <property type="match status" value="1"/>
</dbReference>
<dbReference type="SFLD" id="SFLDS00005">
    <property type="entry name" value="Isoprenoid_Synthase_Type_I"/>
    <property type="match status" value="1"/>
</dbReference>
<dbReference type="PROSITE" id="PS00444">
    <property type="entry name" value="POLYPRENYL_SYNTHASE_2"/>
    <property type="match status" value="1"/>
</dbReference>
<dbReference type="InterPro" id="IPR053378">
    <property type="entry name" value="Prenyl_diphosphate_synthase"/>
</dbReference>
<keyword evidence="8" id="KW-0414">Isoprene biosynthesis</keyword>
<gene>
    <name evidence="13" type="ORF">FC07_GL002513</name>
</gene>
<dbReference type="PANTHER" id="PTHR43281:SF1">
    <property type="entry name" value="FARNESYL DIPHOSPHATE SYNTHASE"/>
    <property type="match status" value="1"/>
</dbReference>
<dbReference type="GO" id="GO:0005737">
    <property type="term" value="C:cytoplasm"/>
    <property type="evidence" value="ECO:0007669"/>
    <property type="project" value="UniProtKB-ARBA"/>
</dbReference>
<evidence type="ECO:0000256" key="9">
    <source>
        <dbReference type="ARBA" id="ARBA00032380"/>
    </source>
</evidence>
<dbReference type="PROSITE" id="PS00723">
    <property type="entry name" value="POLYPRENYL_SYNTHASE_1"/>
    <property type="match status" value="1"/>
</dbReference>
<evidence type="ECO:0000256" key="8">
    <source>
        <dbReference type="ARBA" id="ARBA00023229"/>
    </source>
</evidence>
<dbReference type="RefSeq" id="WP_057903200.1">
    <property type="nucleotide sequence ID" value="NZ_AZDA01000003.1"/>
</dbReference>
<dbReference type="GO" id="GO:0046872">
    <property type="term" value="F:metal ion binding"/>
    <property type="evidence" value="ECO:0007669"/>
    <property type="project" value="UniProtKB-KW"/>
</dbReference>
<evidence type="ECO:0000256" key="1">
    <source>
        <dbReference type="ARBA" id="ARBA00001946"/>
    </source>
</evidence>
<dbReference type="FunFam" id="1.10.600.10:FF:000001">
    <property type="entry name" value="Geranylgeranyl diphosphate synthase"/>
    <property type="match status" value="1"/>
</dbReference>
<dbReference type="PANTHER" id="PTHR43281">
    <property type="entry name" value="FARNESYL DIPHOSPHATE SYNTHASE"/>
    <property type="match status" value="1"/>
</dbReference>
<keyword evidence="14" id="KW-1185">Reference proteome</keyword>
<dbReference type="AlphaFoldDB" id="A0A0R1H2H3"/>
<comment type="catalytic activity">
    <reaction evidence="11">
        <text>isopentenyl diphosphate + (2E)-geranyl diphosphate = (2E,6E)-farnesyl diphosphate + diphosphate</text>
        <dbReference type="Rhea" id="RHEA:19361"/>
        <dbReference type="ChEBI" id="CHEBI:33019"/>
        <dbReference type="ChEBI" id="CHEBI:58057"/>
        <dbReference type="ChEBI" id="CHEBI:128769"/>
        <dbReference type="ChEBI" id="CHEBI:175763"/>
        <dbReference type="EC" id="2.5.1.10"/>
    </reaction>
</comment>
<organism evidence="13 14">
    <name type="scientific">Loigolactobacillus bifermentans DSM 20003</name>
    <dbReference type="NCBI Taxonomy" id="1423726"/>
    <lineage>
        <taxon>Bacteria</taxon>
        <taxon>Bacillati</taxon>
        <taxon>Bacillota</taxon>
        <taxon>Bacilli</taxon>
        <taxon>Lactobacillales</taxon>
        <taxon>Lactobacillaceae</taxon>
        <taxon>Loigolactobacillus</taxon>
    </lineage>
</organism>
<evidence type="ECO:0000256" key="6">
    <source>
        <dbReference type="ARBA" id="ARBA00022723"/>
    </source>
</evidence>
<dbReference type="EMBL" id="AZDA01000003">
    <property type="protein sequence ID" value="KRK40764.1"/>
    <property type="molecule type" value="Genomic_DNA"/>
</dbReference>
<evidence type="ECO:0000256" key="7">
    <source>
        <dbReference type="ARBA" id="ARBA00022842"/>
    </source>
</evidence>
<reference evidence="13 14" key="1">
    <citation type="journal article" date="2015" name="Genome Announc.">
        <title>Expanding the biotechnology potential of lactobacilli through comparative genomics of 213 strains and associated genera.</title>
        <authorList>
            <person name="Sun Z."/>
            <person name="Harris H.M."/>
            <person name="McCann A."/>
            <person name="Guo C."/>
            <person name="Argimon S."/>
            <person name="Zhang W."/>
            <person name="Yang X."/>
            <person name="Jeffery I.B."/>
            <person name="Cooney J.C."/>
            <person name="Kagawa T.F."/>
            <person name="Liu W."/>
            <person name="Song Y."/>
            <person name="Salvetti E."/>
            <person name="Wrobel A."/>
            <person name="Rasinkangas P."/>
            <person name="Parkhill J."/>
            <person name="Rea M.C."/>
            <person name="O'Sullivan O."/>
            <person name="Ritari J."/>
            <person name="Douillard F.P."/>
            <person name="Paul Ross R."/>
            <person name="Yang R."/>
            <person name="Briner A.E."/>
            <person name="Felis G.E."/>
            <person name="de Vos W.M."/>
            <person name="Barrangou R."/>
            <person name="Klaenhammer T.R."/>
            <person name="Caufield P.W."/>
            <person name="Cui Y."/>
            <person name="Zhang H."/>
            <person name="O'Toole P.W."/>
        </authorList>
    </citation>
    <scope>NUCLEOTIDE SEQUENCE [LARGE SCALE GENOMIC DNA]</scope>
    <source>
        <strain evidence="13 14">DSM 20003</strain>
    </source>
</reference>
<dbReference type="PATRIC" id="fig|1423726.3.peg.2607"/>
<dbReference type="SUPFAM" id="SSF48576">
    <property type="entry name" value="Terpenoid synthases"/>
    <property type="match status" value="1"/>
</dbReference>
<comment type="caution">
    <text evidence="13">The sequence shown here is derived from an EMBL/GenBank/DDBJ whole genome shotgun (WGS) entry which is preliminary data.</text>
</comment>
<evidence type="ECO:0000256" key="3">
    <source>
        <dbReference type="ARBA" id="ARBA00012439"/>
    </source>
</evidence>
<evidence type="ECO:0000256" key="11">
    <source>
        <dbReference type="ARBA" id="ARBA00049399"/>
    </source>
</evidence>
<dbReference type="InterPro" id="IPR008949">
    <property type="entry name" value="Isoprenoid_synthase_dom_sf"/>
</dbReference>
<evidence type="ECO:0000256" key="5">
    <source>
        <dbReference type="ARBA" id="ARBA00022679"/>
    </source>
</evidence>
<evidence type="ECO:0000313" key="13">
    <source>
        <dbReference type="EMBL" id="KRK40764.1"/>
    </source>
</evidence>
<dbReference type="EC" id="2.5.1.10" evidence="3"/>
<evidence type="ECO:0000256" key="2">
    <source>
        <dbReference type="ARBA" id="ARBA00006706"/>
    </source>
</evidence>
<proteinExistence type="inferred from homology"/>
<evidence type="ECO:0000313" key="14">
    <source>
        <dbReference type="Proteomes" id="UP000051461"/>
    </source>
</evidence>
<dbReference type="InterPro" id="IPR033749">
    <property type="entry name" value="Polyprenyl_synt_CS"/>
</dbReference>
<sequence length="293" mass="31516">MTTKLAQLRAEMVPALDSFLQMRLKRTTDTAVLPAAMTYSVMAGGKRLRPLLMLAVVQTFKPQAIPQALPAAAAIELLHTYSLIHDDLPAMDNDDLRRGLPTNHKKFGEAQAILAGDGLLTLAFQWLAESQLPAETRIDLVQTLAVQAGPMGMVAGQSLDMLNQGKTLSLPELQDLHRRKTGALIKASVLMGAKVAAVNEQRTAALTTFATQFGLAFQIRDDILDVTATTAELGKPAHQDQAAEKNTYPGLLGLEGARQALTDALAGARQALGQLVVGTDTTLLNDFIDWLEK</sequence>
<dbReference type="STRING" id="1423726.FC07_GL002513"/>
<evidence type="ECO:0000256" key="12">
    <source>
        <dbReference type="RuleBase" id="RU004466"/>
    </source>
</evidence>
<dbReference type="GO" id="GO:0016114">
    <property type="term" value="P:terpenoid biosynthetic process"/>
    <property type="evidence" value="ECO:0007669"/>
    <property type="project" value="UniProtKB-ARBA"/>
</dbReference>
<dbReference type="CDD" id="cd00685">
    <property type="entry name" value="Trans_IPPS_HT"/>
    <property type="match status" value="1"/>
</dbReference>
<keyword evidence="5 12" id="KW-0808">Transferase</keyword>
<dbReference type="Pfam" id="PF00348">
    <property type="entry name" value="polyprenyl_synt"/>
    <property type="match status" value="1"/>
</dbReference>
<accession>A0A0R1H2H3</accession>
<evidence type="ECO:0000256" key="4">
    <source>
        <dbReference type="ARBA" id="ARBA00015100"/>
    </source>
</evidence>
<name>A0A0R1H2H3_9LACO</name>
<keyword evidence="6" id="KW-0479">Metal-binding</keyword>
<dbReference type="SFLD" id="SFLDG01017">
    <property type="entry name" value="Polyprenyl_Transferase_Like"/>
    <property type="match status" value="1"/>
</dbReference>
<keyword evidence="7" id="KW-0460">Magnesium</keyword>
<protein>
    <recommendedName>
        <fullName evidence="4">Farnesyl diphosphate synthase</fullName>
        <ecNumber evidence="3">2.5.1.10</ecNumber>
    </recommendedName>
    <alternativeName>
        <fullName evidence="10">(2E,6E)-farnesyl diphosphate synthase</fullName>
    </alternativeName>
    <alternativeName>
        <fullName evidence="9">Geranyltranstransferase</fullName>
    </alternativeName>
</protein>
<dbReference type="OrthoDB" id="9805316at2"/>
<comment type="similarity">
    <text evidence="2 12">Belongs to the FPP/GGPP synthase family.</text>
</comment>
<dbReference type="Proteomes" id="UP000051461">
    <property type="component" value="Unassembled WGS sequence"/>
</dbReference>
<dbReference type="Gene3D" id="1.10.600.10">
    <property type="entry name" value="Farnesyl Diphosphate Synthase"/>
    <property type="match status" value="1"/>
</dbReference>
<evidence type="ECO:0000256" key="10">
    <source>
        <dbReference type="ARBA" id="ARBA00032873"/>
    </source>
</evidence>
<comment type="cofactor">
    <cofactor evidence="1">
        <name>Mg(2+)</name>
        <dbReference type="ChEBI" id="CHEBI:18420"/>
    </cofactor>
</comment>
<dbReference type="InterPro" id="IPR000092">
    <property type="entry name" value="Polyprenyl_synt"/>
</dbReference>